<dbReference type="SUPFAM" id="SSF46458">
    <property type="entry name" value="Globin-like"/>
    <property type="match status" value="1"/>
</dbReference>
<sequence>MSQLEFIAPDPNLCTEEEISQLVHTFYARARRDPSLGPIFEAHVVDWDAHFVQMINFWSMKLRGTSHFRGAPMPKHVALPGLNAQLFERWLQLFRQTTSEMGNPILQFNADMLAYHIGTRLWQRYQMERYPDREMVELSQM</sequence>
<dbReference type="Gene3D" id="1.10.490.10">
    <property type="entry name" value="Globins"/>
    <property type="match status" value="1"/>
</dbReference>
<dbReference type="GO" id="GO:0019825">
    <property type="term" value="F:oxygen binding"/>
    <property type="evidence" value="ECO:0007669"/>
    <property type="project" value="InterPro"/>
</dbReference>
<evidence type="ECO:0000313" key="6">
    <source>
        <dbReference type="EMBL" id="SEL18425.1"/>
    </source>
</evidence>
<gene>
    <name evidence="6" type="ORF">SAMN05216387_10648</name>
</gene>
<accession>A0A1H7N669</accession>
<name>A0A1H7N669_9PROT</name>
<reference evidence="6 7" key="1">
    <citation type="submission" date="2016-10" db="EMBL/GenBank/DDBJ databases">
        <authorList>
            <person name="de Groot N.N."/>
        </authorList>
    </citation>
    <scope>NUCLEOTIDE SEQUENCE [LARGE SCALE GENOMIC DNA]</scope>
    <source>
        <strain evidence="6 7">Nv1</strain>
    </source>
</reference>
<organism evidence="6 7">
    <name type="scientific">Nitrosovibrio tenuis</name>
    <dbReference type="NCBI Taxonomy" id="1233"/>
    <lineage>
        <taxon>Bacteria</taxon>
        <taxon>Pseudomonadati</taxon>
        <taxon>Pseudomonadota</taxon>
        <taxon>Betaproteobacteria</taxon>
        <taxon>Nitrosomonadales</taxon>
        <taxon>Nitrosomonadaceae</taxon>
        <taxon>Nitrosovibrio</taxon>
    </lineage>
</organism>
<dbReference type="STRING" id="1233.SAMN05216387_10648"/>
<evidence type="ECO:0000256" key="1">
    <source>
        <dbReference type="ARBA" id="ARBA00022448"/>
    </source>
</evidence>
<feature type="binding site" description="distal binding residue" evidence="5">
    <location>
        <position position="50"/>
    </location>
    <ligand>
        <name>heme</name>
        <dbReference type="ChEBI" id="CHEBI:30413"/>
    </ligand>
    <ligandPart>
        <name>Fe</name>
        <dbReference type="ChEBI" id="CHEBI:18248"/>
    </ligandPart>
</feature>
<keyword evidence="2 5" id="KW-0349">Heme</keyword>
<dbReference type="OrthoDB" id="25954at2"/>
<dbReference type="Proteomes" id="UP000198620">
    <property type="component" value="Unassembled WGS sequence"/>
</dbReference>
<evidence type="ECO:0000256" key="4">
    <source>
        <dbReference type="ARBA" id="ARBA00023004"/>
    </source>
</evidence>
<dbReference type="RefSeq" id="WP_090828705.1">
    <property type="nucleotide sequence ID" value="NZ_FOBH01000006.1"/>
</dbReference>
<keyword evidence="4 5" id="KW-0408">Iron</keyword>
<dbReference type="GO" id="GO:0046872">
    <property type="term" value="F:metal ion binding"/>
    <property type="evidence" value="ECO:0007669"/>
    <property type="project" value="UniProtKB-KW"/>
</dbReference>
<dbReference type="GO" id="GO:0020037">
    <property type="term" value="F:heme binding"/>
    <property type="evidence" value="ECO:0007669"/>
    <property type="project" value="InterPro"/>
</dbReference>
<keyword evidence="3 5" id="KW-0479">Metal-binding</keyword>
<dbReference type="AlphaFoldDB" id="A0A1H7N669"/>
<dbReference type="Pfam" id="PF01152">
    <property type="entry name" value="Bac_globin"/>
    <property type="match status" value="1"/>
</dbReference>
<dbReference type="EMBL" id="FOBH01000006">
    <property type="protein sequence ID" value="SEL18425.1"/>
    <property type="molecule type" value="Genomic_DNA"/>
</dbReference>
<proteinExistence type="predicted"/>
<dbReference type="InterPro" id="IPR001486">
    <property type="entry name" value="Hemoglobin_trunc"/>
</dbReference>
<dbReference type="InterPro" id="IPR012292">
    <property type="entry name" value="Globin/Proto"/>
</dbReference>
<protein>
    <submittedName>
        <fullName evidence="6">Hemoglobin</fullName>
    </submittedName>
</protein>
<evidence type="ECO:0000256" key="3">
    <source>
        <dbReference type="ARBA" id="ARBA00022723"/>
    </source>
</evidence>
<evidence type="ECO:0000256" key="5">
    <source>
        <dbReference type="PIRSR" id="PIRSR601486-1"/>
    </source>
</evidence>
<evidence type="ECO:0000313" key="7">
    <source>
        <dbReference type="Proteomes" id="UP000198620"/>
    </source>
</evidence>
<evidence type="ECO:0000256" key="2">
    <source>
        <dbReference type="ARBA" id="ARBA00022617"/>
    </source>
</evidence>
<dbReference type="CDD" id="cd08916">
    <property type="entry name" value="TrHb3_P"/>
    <property type="match status" value="1"/>
</dbReference>
<keyword evidence="7" id="KW-1185">Reference proteome</keyword>
<dbReference type="InterPro" id="IPR009050">
    <property type="entry name" value="Globin-like_sf"/>
</dbReference>
<keyword evidence="1" id="KW-0813">Transport</keyword>